<dbReference type="PROSITE" id="PS50235">
    <property type="entry name" value="USP_3"/>
    <property type="match status" value="1"/>
</dbReference>
<evidence type="ECO:0000256" key="2">
    <source>
        <dbReference type="ARBA" id="ARBA00009085"/>
    </source>
</evidence>
<evidence type="ECO:0000256" key="6">
    <source>
        <dbReference type="ARBA" id="ARBA00022801"/>
    </source>
</evidence>
<feature type="region of interest" description="Disordered" evidence="8">
    <location>
        <begin position="3352"/>
        <end position="3417"/>
    </location>
</feature>
<proteinExistence type="inferred from homology"/>
<dbReference type="Gene3D" id="3.90.70.10">
    <property type="entry name" value="Cysteine proteinases"/>
    <property type="match status" value="1"/>
</dbReference>
<gene>
    <name evidence="10" type="ORF">TKK_007954</name>
</gene>
<comment type="caution">
    <text evidence="10">The sequence shown here is derived from an EMBL/GenBank/DDBJ whole genome shotgun (WGS) entry which is preliminary data.</text>
</comment>
<evidence type="ECO:0000256" key="8">
    <source>
        <dbReference type="SAM" id="MobiDB-lite"/>
    </source>
</evidence>
<keyword evidence="4" id="KW-0645">Protease</keyword>
<dbReference type="PANTHER" id="PTHR24006">
    <property type="entry name" value="UBIQUITIN CARBOXYL-TERMINAL HYDROLASE"/>
    <property type="match status" value="1"/>
</dbReference>
<feature type="compositionally biased region" description="Basic and acidic residues" evidence="8">
    <location>
        <begin position="2108"/>
        <end position="2125"/>
    </location>
</feature>
<feature type="region of interest" description="Disordered" evidence="8">
    <location>
        <begin position="3436"/>
        <end position="3517"/>
    </location>
</feature>
<dbReference type="GO" id="GO:0006508">
    <property type="term" value="P:proteolysis"/>
    <property type="evidence" value="ECO:0007669"/>
    <property type="project" value="UniProtKB-KW"/>
</dbReference>
<dbReference type="GO" id="GO:0004843">
    <property type="term" value="F:cysteine-type deubiquitinase activity"/>
    <property type="evidence" value="ECO:0007669"/>
    <property type="project" value="UniProtKB-EC"/>
</dbReference>
<feature type="region of interest" description="Disordered" evidence="8">
    <location>
        <begin position="528"/>
        <end position="564"/>
    </location>
</feature>
<feature type="domain" description="USP" evidence="9">
    <location>
        <begin position="1872"/>
        <end position="2232"/>
    </location>
</feature>
<feature type="compositionally biased region" description="Basic and acidic residues" evidence="8">
    <location>
        <begin position="3402"/>
        <end position="3412"/>
    </location>
</feature>
<comment type="similarity">
    <text evidence="2">Belongs to the peptidase C19 family.</text>
</comment>
<evidence type="ECO:0000259" key="9">
    <source>
        <dbReference type="PROSITE" id="PS50235"/>
    </source>
</evidence>
<evidence type="ECO:0000313" key="10">
    <source>
        <dbReference type="EMBL" id="KAL3398852.1"/>
    </source>
</evidence>
<feature type="compositionally biased region" description="Low complexity" evidence="8">
    <location>
        <begin position="3503"/>
        <end position="3516"/>
    </location>
</feature>
<feature type="region of interest" description="Disordered" evidence="8">
    <location>
        <begin position="461"/>
        <end position="513"/>
    </location>
</feature>
<dbReference type="PROSITE" id="PS00972">
    <property type="entry name" value="USP_1"/>
    <property type="match status" value="1"/>
</dbReference>
<evidence type="ECO:0000313" key="11">
    <source>
        <dbReference type="Proteomes" id="UP001627154"/>
    </source>
</evidence>
<keyword evidence="11" id="KW-1185">Reference proteome</keyword>
<evidence type="ECO:0000256" key="5">
    <source>
        <dbReference type="ARBA" id="ARBA00022786"/>
    </source>
</evidence>
<sequence length="3545" mass="399793">MCDVCADFHDLLLSFDERISQEEEEVAILRSSDVEIILQYINQWAQRQCMCCYREIKNFDRFIKLIQNILLTSLQQLQEVHNQQKNAIDKKDKTSGSEGDENEKTEKDKEVAKKSQSPESSRSKLHWTHQDRERLFHLSSKIFLLNFPLYIAMKHGGAINPPAPAKDEGGFCEPHDAEVPAPLIRSVSVFCQQGGFDFMSNCFNLENTMPVGLAHSMVAVICNIKLWLNYNSVSQLFIPLRRCVMKYMCRLTDKELRTPAVRTMADFMWSALKDPIDNVVPNFDEDGLDLAFKYFTSTTLTMRLAGIAQINSHITTFNELCNTESIPDSDTVGKSLAKWLTDNNIISHIFGPNLHVEVIKQSLVVLSFMAMEGRISSADMDIMWQAAQLKHCAKPVYDLLGALVKHLAPTPALHLYSLIGKLEPKDHTEQSLFLVSALIKFIWTSSSASYASNVAIERTQTTGILEVEEPSESSDGMEASSPDEEEEQQSPAPSPTEGPSPRKQARADSESDRLTTLVDTLAGANLSSSKKIESETQSKHFLSTATATKDRSKTDEPTSLSSTALHHPCKPIIRRAVNDMDKNTSDEHTSDADSDKSAAGVDDVAVHLRKKKFVPRKRKVPARILRHYPEVEEKTSVTASTSCVDALDRVKQEAIAVDQQVPLVSTAAVTSNKYILNRSVTTGNTTVASTSLVQSGDSSHDEDDSDIVGAVASGEGASTVTSDLNCLDHSNTRYLPTCLDEMLSDEEGSYSSRISNKSEKNMADFDGEESGCEEELAQLAAQHLSAIHMQNYHPQHSHPALNVRRQACRAAQAARSVRQVARIGTQFNLETVCKPGNTLLWDLLQDDKVSQLGEGLAVEAEKSLCNLLCFNVDRSIPMKFIEGCLENVANNRSVVISLRILPKLLASFQQCQNMDMSSVTTWADQELDMMKHFFNNLKTYVVTGPKGLYSHQIEVQVRLQFLSSIFSPMGSPEYFRLSLQQVDTLWQCLAQDPTCSDELFSWLLSQAKSTDQHALAIETLRHLCMRKLPSLPPETISMTGLSLFQQLCNLARLAAVHMERSLKDVDSVCIDFLWKIALRAKSTEVSMSAIQFLNSFYMSRQLTQEIEFVSQCMAHLAAASADLEVNEEASLRCIQRALLLLRTHLEAFRKKYAFHLRRWSLEGRGAGSHIASNCAERSQHLKIYVQPAGISEKTTFTLLSSDYVADLRAEVSKWWDDRHARLKEESKTLGSPTKNLTSGSTSSVLGSLLTDGPIRMITQGQELTIEYDEKTLAEIGFKDGQLVFISLGAGRGNNRPGKRDIDSPSLLPPPSKDSLPTLLLLRPPYFEQLFTLMSTLDSMKTIQEDGKEVPHAKAQVLSRRVWDTVTLLPTNPTLLQGFQKLDEASLPELLEPSNPHKLMYTLHIVESLSKTSKSPTSFTMNRRDSHNSSASSDYLTLSDGSSGAGDAGTTENSTVNESDDVSTDWSSQFVAHGGLRHLFDIFMSGCLENSDGSEWQQDCLASLLKQLCHLGVTKEKEKENHKRRLKNDKLAIQRLSKELLSLMDVKTVLPRITNILEQAARPRDPNTYKTGLFGRSQVIHYAMALLVCWVHSEPLIGDSLFSDKQSFGSTWLKQLILEDPDPAVRREVSFALYRLCLGSLESEEGVLGACIIDPTASKLIVPLLVQLLVYLPTAEAMHPPQRKTDLQGQSDDCKDMYGSACRDYFWLICRLVDSLPIDAIDEKKSSNQPGMTIDLQALASTAIESILARGYYETRHSSFEDDGLVGLLNLCCNIMAHNPPCKQTKVGQNLLERVFEFLFALPTPRAKHMPKCKSQASRSAAFDLLIELVKSAPENYKILREKLLDQHKPGMRTPFTWDYWPHDDGRSDCGYVGLTNLGATCYMASCMQHLYMMPEARAAILRADVTRANKHQLTLRELQRMFAYLFESERKAYNPRSFCRVYTMNHEPLNTGEQKDMAEFFIDLVSKLEEMTSDLKTLVKNLFCGILSNNVVSLDCEHVSKTLEEFYTVRCQVADMRNLYESLDEVTVKDTLEGDNMYTCSQCGKKVRAEKRACFKKLPRILCFNTMRYTFNMGTMLKEKVNTHFSFPLRLDMSGYMEKKLIPKHCQDEKEQKTDCEEEKQKTEETSENLTQQSTSQRDEHCQYDLIGVTVHTGTADGGHYYSFIRDRSTSNKDKWFLFNDAEVKPFDPNQIAAECFGGEMTSKTYDSVTDKFMDFSFEKSNSAYMLFYEWCQDPSSEPPLGNKEDEDGKKDESVSSIVIDAPTKMDITDSTILSVSSIMDVEMEQEEIPEIKLSKELEEWIWQDNMHFLLDKNIFEHTYFSFMWQICSYIPTTLISIESNIMESSSELATAFFLETFIHAKEKPTMMQWIDLLTKQFNNSLVACSAFLDKIANDSWWPVQILVKCPNQMVRQMFQRLCIHVITRLRPSQTPHYTSYESEDDASTVGNQSCVTRFMRSLLVLMEQAKQHLKHLTEYFGLLYDFCRMGEEEAQFLIKAQAITTMVNFYLGHKSHEFVDSISEEEEEEEVVAISTEKLKPASLDKMITLIAVLVDKSRSENQLNLSQSDFTAVAGGKGFPFLYQQIRDNINLQQTRNIIQTLCRWNERLAIHLVNMMFQAITKHTEVCQPFFKMLTLLTDNVTPQGSQTCMTQLILGRVWEVARVAPHGALEWLALAVTRSKYAHTWVLQGMDNWLQHFLIEHQNQRVRTAAAFLLVSLVPSTPFRQGYRNAHRLGMGMNSHRELSLTQEATQILHQVYSALLRLLQPARHFTDISQHGTSKLTSYFALMTYCVVSNQEKIMFGPYLNDLWTLFHPKLSEPSIPVHHNKQALLLFWYHVSNDCPENISLILQNPHITRNIAFNYILADHEDQDVVMFNRVMLPAYYGLLRLCCQQSHQFTRQLAAHQNIQWAFKNITPHPTQYSTAVEELFKLMQLLVARHPDQTEQEEQEVAQFRRGTLTAYLQALDGRSSWATLISAFRILIETDEDRLFVVYNGGLAMSLEAFSMLHIMYHEATACHVSGDLAELIAIIVEFVRCVRQARDTPEPRNILGNCKEWPDILRKLATLLNTYNPPDMRNLAIDLLKELVMTVPNDALLILAPLLSHCHAALQESHATVPPGPYLPRRTSPPGKMPPRPVRPMVQMAVPHSQLEAAKGTDPEYDAALIEFYLPYHELIDVMCRLAINNDCFNDVLINLSAMLGFEGVPLHLALFPRLWLDVHAATHIDKKHIATLLRSNYTVDYVDAVLLDERSSLGVQAIFAFLKTFFPKLATHVLTEQTCSIIDNLVSSLISLADVVDLSNSMPRLIGDLRALDIVYSSGHDLKAPSTLQPALEILLNRCKISRELIKEGKFLPQAESPKKQQKENDLLKRRAKFPVMMDEDDEDDDYDAPLSDNSSSEIMEEFSKPSTKEVDVEASVSNTTELMAPKVLSVVESSVVDGKTDEADTNKSRSSPSGSCKNNLEEEKPSTPIATEELAKPMDQDQTDEEKKQSSNAKPDSNHETSSSSNQPSSNQQSNITPALAMLSVLESAIANLQMILQFQAKNN</sequence>
<dbReference type="FunFam" id="3.90.70.10:FF:000014">
    <property type="entry name" value="Ubiquitin carboxyl-terminal hydrolase 34"/>
    <property type="match status" value="1"/>
</dbReference>
<feature type="region of interest" description="Disordered" evidence="8">
    <location>
        <begin position="2108"/>
        <end position="2136"/>
    </location>
</feature>
<protein>
    <recommendedName>
        <fullName evidence="3">ubiquitinyl hydrolase 1</fullName>
        <ecNumber evidence="3">3.4.19.12</ecNumber>
    </recommendedName>
</protein>
<keyword evidence="7" id="KW-0788">Thiol protease</keyword>
<name>A0ABD2X0S2_9HYME</name>
<feature type="compositionally biased region" description="Polar residues" evidence="8">
    <location>
        <begin position="3449"/>
        <end position="3459"/>
    </location>
</feature>
<evidence type="ECO:0000256" key="3">
    <source>
        <dbReference type="ARBA" id="ARBA00012759"/>
    </source>
</evidence>
<dbReference type="InterPro" id="IPR038765">
    <property type="entry name" value="Papain-like_cys_pep_sf"/>
</dbReference>
<dbReference type="Proteomes" id="UP001627154">
    <property type="component" value="Unassembled WGS sequence"/>
</dbReference>
<comment type="catalytic activity">
    <reaction evidence="1">
        <text>Thiol-dependent hydrolysis of ester, thioester, amide, peptide and isopeptide bonds formed by the C-terminal Gly of ubiquitin (a 76-residue protein attached to proteins as an intracellular targeting signal).</text>
        <dbReference type="EC" id="3.4.19.12"/>
    </reaction>
</comment>
<evidence type="ECO:0000256" key="7">
    <source>
        <dbReference type="ARBA" id="ARBA00022807"/>
    </source>
</evidence>
<dbReference type="PANTHER" id="PTHR24006:SF827">
    <property type="entry name" value="UBIQUITIN CARBOXYL-TERMINAL HYDROLASE 34"/>
    <property type="match status" value="1"/>
</dbReference>
<dbReference type="PROSITE" id="PS00973">
    <property type="entry name" value="USP_2"/>
    <property type="match status" value="1"/>
</dbReference>
<dbReference type="EC" id="3.4.19.12" evidence="3"/>
<feature type="compositionally biased region" description="Basic and acidic residues" evidence="8">
    <location>
        <begin position="3357"/>
        <end position="3369"/>
    </location>
</feature>
<feature type="compositionally biased region" description="Basic and acidic residues" evidence="8">
    <location>
        <begin position="3474"/>
        <end position="3490"/>
    </location>
</feature>
<accession>A0ABD2X0S2</accession>
<keyword evidence="6" id="KW-0378">Hydrolase</keyword>
<dbReference type="Pfam" id="PF12030">
    <property type="entry name" value="DUF3517"/>
    <property type="match status" value="1"/>
</dbReference>
<dbReference type="CDD" id="cd02659">
    <property type="entry name" value="peptidase_C19C"/>
    <property type="match status" value="1"/>
</dbReference>
<dbReference type="SUPFAM" id="SSF48371">
    <property type="entry name" value="ARM repeat"/>
    <property type="match status" value="2"/>
</dbReference>
<feature type="region of interest" description="Disordered" evidence="8">
    <location>
        <begin position="84"/>
        <end position="126"/>
    </location>
</feature>
<dbReference type="InterPro" id="IPR028889">
    <property type="entry name" value="USP"/>
</dbReference>
<dbReference type="InterPro" id="IPR001394">
    <property type="entry name" value="Peptidase_C19_UCH"/>
</dbReference>
<dbReference type="EMBL" id="JBJJXI010000059">
    <property type="protein sequence ID" value="KAL3398852.1"/>
    <property type="molecule type" value="Genomic_DNA"/>
</dbReference>
<evidence type="ECO:0000256" key="1">
    <source>
        <dbReference type="ARBA" id="ARBA00000707"/>
    </source>
</evidence>
<dbReference type="SUPFAM" id="SSF54001">
    <property type="entry name" value="Cysteine proteinases"/>
    <property type="match status" value="1"/>
</dbReference>
<feature type="compositionally biased region" description="Basic and acidic residues" evidence="8">
    <location>
        <begin position="3439"/>
        <end position="3448"/>
    </location>
</feature>
<reference evidence="10 11" key="1">
    <citation type="journal article" date="2024" name="bioRxiv">
        <title>A reference genome for Trichogramma kaykai: A tiny desert-dwelling parasitoid wasp with competing sex-ratio distorters.</title>
        <authorList>
            <person name="Culotta J."/>
            <person name="Lindsey A.R."/>
        </authorList>
    </citation>
    <scope>NUCLEOTIDE SEQUENCE [LARGE SCALE GENOMIC DNA]</scope>
    <source>
        <strain evidence="10 11">KSX58</strain>
    </source>
</reference>
<dbReference type="GO" id="GO:0043687">
    <property type="term" value="P:post-translational protein modification"/>
    <property type="evidence" value="ECO:0007669"/>
    <property type="project" value="UniProtKB-ARBA"/>
</dbReference>
<dbReference type="InterPro" id="IPR018200">
    <property type="entry name" value="USP_CS"/>
</dbReference>
<feature type="compositionally biased region" description="Basic and acidic residues" evidence="8">
    <location>
        <begin position="102"/>
        <end position="113"/>
    </location>
</feature>
<organism evidence="10 11">
    <name type="scientific">Trichogramma kaykai</name>
    <dbReference type="NCBI Taxonomy" id="54128"/>
    <lineage>
        <taxon>Eukaryota</taxon>
        <taxon>Metazoa</taxon>
        <taxon>Ecdysozoa</taxon>
        <taxon>Arthropoda</taxon>
        <taxon>Hexapoda</taxon>
        <taxon>Insecta</taxon>
        <taxon>Pterygota</taxon>
        <taxon>Neoptera</taxon>
        <taxon>Endopterygota</taxon>
        <taxon>Hymenoptera</taxon>
        <taxon>Apocrita</taxon>
        <taxon>Proctotrupomorpha</taxon>
        <taxon>Chalcidoidea</taxon>
        <taxon>Trichogrammatidae</taxon>
        <taxon>Trichogramma</taxon>
    </lineage>
</organism>
<dbReference type="GO" id="GO:0009966">
    <property type="term" value="P:regulation of signal transduction"/>
    <property type="evidence" value="ECO:0007669"/>
    <property type="project" value="UniProtKB-ARBA"/>
</dbReference>
<dbReference type="Pfam" id="PF00443">
    <property type="entry name" value="UCH"/>
    <property type="match status" value="1"/>
</dbReference>
<evidence type="ECO:0000256" key="4">
    <source>
        <dbReference type="ARBA" id="ARBA00022670"/>
    </source>
</evidence>
<keyword evidence="5" id="KW-0833">Ubl conjugation pathway</keyword>
<dbReference type="InterPro" id="IPR016024">
    <property type="entry name" value="ARM-type_fold"/>
</dbReference>
<feature type="region of interest" description="Disordered" evidence="8">
    <location>
        <begin position="1412"/>
        <end position="1460"/>
    </location>
</feature>
<dbReference type="InterPro" id="IPR050164">
    <property type="entry name" value="Peptidase_C19"/>
</dbReference>
<dbReference type="InterPro" id="IPR021905">
    <property type="entry name" value="DUF3517"/>
</dbReference>
<feature type="compositionally biased region" description="Acidic residues" evidence="8">
    <location>
        <begin position="3378"/>
        <end position="3388"/>
    </location>
</feature>